<comment type="caution">
    <text evidence="1">The sequence shown here is derived from an EMBL/GenBank/DDBJ whole genome shotgun (WGS) entry which is preliminary data.</text>
</comment>
<feature type="non-terminal residue" evidence="1">
    <location>
        <position position="62"/>
    </location>
</feature>
<name>X1U464_9ZZZZ</name>
<evidence type="ECO:0000313" key="1">
    <source>
        <dbReference type="EMBL" id="GAI98416.1"/>
    </source>
</evidence>
<dbReference type="EMBL" id="BARW01023672">
    <property type="protein sequence ID" value="GAI98416.1"/>
    <property type="molecule type" value="Genomic_DNA"/>
</dbReference>
<organism evidence="1">
    <name type="scientific">marine sediment metagenome</name>
    <dbReference type="NCBI Taxonomy" id="412755"/>
    <lineage>
        <taxon>unclassified sequences</taxon>
        <taxon>metagenomes</taxon>
        <taxon>ecological metagenomes</taxon>
    </lineage>
</organism>
<sequence>MGIPLGFGALYECRHLGQSRIQVTLKGTEDWVTIRGLDTDHSTTTLEKYYNLQLVAWLPRLI</sequence>
<protein>
    <submittedName>
        <fullName evidence="1">Uncharacterized protein</fullName>
    </submittedName>
</protein>
<dbReference type="AlphaFoldDB" id="X1U464"/>
<accession>X1U464</accession>
<reference evidence="1" key="1">
    <citation type="journal article" date="2014" name="Front. Microbiol.">
        <title>High frequency of phylogenetically diverse reductive dehalogenase-homologous genes in deep subseafloor sedimentary metagenomes.</title>
        <authorList>
            <person name="Kawai M."/>
            <person name="Futagami T."/>
            <person name="Toyoda A."/>
            <person name="Takaki Y."/>
            <person name="Nishi S."/>
            <person name="Hori S."/>
            <person name="Arai W."/>
            <person name="Tsubouchi T."/>
            <person name="Morono Y."/>
            <person name="Uchiyama I."/>
            <person name="Ito T."/>
            <person name="Fujiyama A."/>
            <person name="Inagaki F."/>
            <person name="Takami H."/>
        </authorList>
    </citation>
    <scope>NUCLEOTIDE SEQUENCE</scope>
    <source>
        <strain evidence="1">Expedition CK06-06</strain>
    </source>
</reference>
<gene>
    <name evidence="1" type="ORF">S12H4_39209</name>
</gene>
<proteinExistence type="predicted"/>